<evidence type="ECO:0000256" key="1">
    <source>
        <dbReference type="SAM" id="MobiDB-lite"/>
    </source>
</evidence>
<proteinExistence type="predicted"/>
<accession>A0A834GAY4</accession>
<dbReference type="AlphaFoldDB" id="A0A834GAY4"/>
<evidence type="ECO:0000313" key="3">
    <source>
        <dbReference type="Proteomes" id="UP000626092"/>
    </source>
</evidence>
<sequence length="246" mass="27645">MHSDEGTFPDGERERENVVVRHRRRSGFSLHCNRYEAATNDGGNVSTYVRRCSLHQDQWNAFHTWRSLHSSSHSHPFSNSGLTDRTDLALVAPATLLFVKTKGCSVIGLFLELLAHSSDQSFICSHERTSASHANGIHHKQQLSNPPGMPLPIIPLVRSSYSPRGLATSQSDQSGGFFNFSPPDPASQKPHETENSWLNRIHLRERNHLPHPVVSFDWDSVWGLFRHAHGGSSTNRSASFWGRHRS</sequence>
<keyword evidence="3" id="KW-1185">Reference proteome</keyword>
<name>A0A834GAY4_RHOSS</name>
<dbReference type="EMBL" id="WJXA01000010">
    <property type="protein sequence ID" value="KAF7129620.1"/>
    <property type="molecule type" value="Genomic_DNA"/>
</dbReference>
<evidence type="ECO:0000313" key="2">
    <source>
        <dbReference type="EMBL" id="KAF7129620.1"/>
    </source>
</evidence>
<dbReference type="OrthoDB" id="1789667at2759"/>
<reference evidence="2" key="1">
    <citation type="submission" date="2019-11" db="EMBL/GenBank/DDBJ databases">
        <authorList>
            <person name="Liu Y."/>
            <person name="Hou J."/>
            <person name="Li T.-Q."/>
            <person name="Guan C.-H."/>
            <person name="Wu X."/>
            <person name="Wu H.-Z."/>
            <person name="Ling F."/>
            <person name="Zhang R."/>
            <person name="Shi X.-G."/>
            <person name="Ren J.-P."/>
            <person name="Chen E.-F."/>
            <person name="Sun J.-M."/>
        </authorList>
    </citation>
    <scope>NUCLEOTIDE SEQUENCE</scope>
    <source>
        <strain evidence="2">Adult_tree_wgs_1</strain>
        <tissue evidence="2">Leaves</tissue>
    </source>
</reference>
<gene>
    <name evidence="2" type="ORF">RHSIM_Rhsim10G0031900</name>
</gene>
<protein>
    <submittedName>
        <fullName evidence="2">Uncharacterized protein</fullName>
    </submittedName>
</protein>
<dbReference type="Proteomes" id="UP000626092">
    <property type="component" value="Unassembled WGS sequence"/>
</dbReference>
<feature type="region of interest" description="Disordered" evidence="1">
    <location>
        <begin position="164"/>
        <end position="193"/>
    </location>
</feature>
<organism evidence="2 3">
    <name type="scientific">Rhododendron simsii</name>
    <name type="common">Sims's rhododendron</name>
    <dbReference type="NCBI Taxonomy" id="118357"/>
    <lineage>
        <taxon>Eukaryota</taxon>
        <taxon>Viridiplantae</taxon>
        <taxon>Streptophyta</taxon>
        <taxon>Embryophyta</taxon>
        <taxon>Tracheophyta</taxon>
        <taxon>Spermatophyta</taxon>
        <taxon>Magnoliopsida</taxon>
        <taxon>eudicotyledons</taxon>
        <taxon>Gunneridae</taxon>
        <taxon>Pentapetalae</taxon>
        <taxon>asterids</taxon>
        <taxon>Ericales</taxon>
        <taxon>Ericaceae</taxon>
        <taxon>Ericoideae</taxon>
        <taxon>Rhodoreae</taxon>
        <taxon>Rhododendron</taxon>
    </lineage>
</organism>
<feature type="compositionally biased region" description="Polar residues" evidence="1">
    <location>
        <begin position="164"/>
        <end position="176"/>
    </location>
</feature>
<comment type="caution">
    <text evidence="2">The sequence shown here is derived from an EMBL/GenBank/DDBJ whole genome shotgun (WGS) entry which is preliminary data.</text>
</comment>